<feature type="compositionally biased region" description="Basic residues" evidence="1">
    <location>
        <begin position="56"/>
        <end position="66"/>
    </location>
</feature>
<sequence length="274" mass="28385">MNGCFDWRGILIRKKNHVWLTCKWTKETSSRVVFPWGRHGRRQPGRPSPSPLPPPPRHRPSGRRQSRPAARAAAGPLTSSLSGGQGAVLGEAAVTARSGPLRPDLAGRQLAAARVAATTAGMELAEGAEAAAVPPRSAPLGRIWRVEAVGRRQLATTTTTAGGSRRWSRPDLDAGGSGRRRRQCGDGSGGGRGPAATWWLPCHLATAVEAMASGCYLLGGGGRWRNGGFAEAVVGVGGSGDGGCDSRGGDDVGGGEGVGCEVGMMTARWLGVRQ</sequence>
<feature type="compositionally biased region" description="Pro residues" evidence="1">
    <location>
        <begin position="46"/>
        <end position="55"/>
    </location>
</feature>
<keyword evidence="3" id="KW-1185">Reference proteome</keyword>
<evidence type="ECO:0000313" key="2">
    <source>
        <dbReference type="EMBL" id="BAS73908.1"/>
    </source>
</evidence>
<protein>
    <submittedName>
        <fullName evidence="2">Os01g0703150 protein</fullName>
    </submittedName>
</protein>
<feature type="region of interest" description="Disordered" evidence="1">
    <location>
        <begin position="154"/>
        <end position="193"/>
    </location>
</feature>
<gene>
    <name evidence="2" type="ordered locus">Os01g0703150</name>
    <name evidence="2" type="ORF">OSNPB_010703150</name>
</gene>
<reference evidence="2 3" key="3">
    <citation type="journal article" date="2013" name="Rice">
        <title>Improvement of the Oryza sativa Nipponbare reference genome using next generation sequence and optical map data.</title>
        <authorList>
            <person name="Kawahara Y."/>
            <person name="de la Bastide M."/>
            <person name="Hamilton J.P."/>
            <person name="Kanamori H."/>
            <person name="McCombie W.R."/>
            <person name="Ouyang S."/>
            <person name="Schwartz D.C."/>
            <person name="Tanaka T."/>
            <person name="Wu J."/>
            <person name="Zhou S."/>
            <person name="Childs K.L."/>
            <person name="Davidson R.M."/>
            <person name="Lin H."/>
            <person name="Quesada-Ocampo L."/>
            <person name="Vaillancourt B."/>
            <person name="Sakai H."/>
            <person name="Lee S.S."/>
            <person name="Kim J."/>
            <person name="Numa H."/>
            <person name="Itoh T."/>
            <person name="Buell C.R."/>
            <person name="Matsumoto T."/>
        </authorList>
    </citation>
    <scope>NUCLEOTIDE SEQUENCE [LARGE SCALE GENOMIC DNA]</scope>
    <source>
        <strain evidence="3">cv. Nipponbare</strain>
    </source>
</reference>
<evidence type="ECO:0000256" key="1">
    <source>
        <dbReference type="SAM" id="MobiDB-lite"/>
    </source>
</evidence>
<dbReference type="EMBL" id="AP014957">
    <property type="protein sequence ID" value="BAS73908.1"/>
    <property type="molecule type" value="Genomic_DNA"/>
</dbReference>
<reference evidence="2 3" key="2">
    <citation type="journal article" date="2013" name="Plant Cell Physiol.">
        <title>Rice Annotation Project Database (RAP-DB): an integrative and interactive database for rice genomics.</title>
        <authorList>
            <person name="Sakai H."/>
            <person name="Lee S.S."/>
            <person name="Tanaka T."/>
            <person name="Numa H."/>
            <person name="Kim J."/>
            <person name="Kawahara Y."/>
            <person name="Wakimoto H."/>
            <person name="Yang C.C."/>
            <person name="Iwamoto M."/>
            <person name="Abe T."/>
            <person name="Yamada Y."/>
            <person name="Muto A."/>
            <person name="Inokuchi H."/>
            <person name="Ikemura T."/>
            <person name="Matsumoto T."/>
            <person name="Sasaki T."/>
            <person name="Itoh T."/>
        </authorList>
    </citation>
    <scope>NUCLEOTIDE SEQUENCE [LARGE SCALE GENOMIC DNA]</scope>
    <source>
        <strain evidence="3">cv. Nipponbare</strain>
    </source>
</reference>
<accession>A0A0P0V743</accession>
<dbReference type="PaxDb" id="39947-A0A0P0V743"/>
<evidence type="ECO:0000313" key="3">
    <source>
        <dbReference type="Proteomes" id="UP000059680"/>
    </source>
</evidence>
<organism evidence="2 3">
    <name type="scientific">Oryza sativa subsp. japonica</name>
    <name type="common">Rice</name>
    <dbReference type="NCBI Taxonomy" id="39947"/>
    <lineage>
        <taxon>Eukaryota</taxon>
        <taxon>Viridiplantae</taxon>
        <taxon>Streptophyta</taxon>
        <taxon>Embryophyta</taxon>
        <taxon>Tracheophyta</taxon>
        <taxon>Spermatophyta</taxon>
        <taxon>Magnoliopsida</taxon>
        <taxon>Liliopsida</taxon>
        <taxon>Poales</taxon>
        <taxon>Poaceae</taxon>
        <taxon>BOP clade</taxon>
        <taxon>Oryzoideae</taxon>
        <taxon>Oryzeae</taxon>
        <taxon>Oryzinae</taxon>
        <taxon>Oryza</taxon>
        <taxon>Oryza sativa</taxon>
    </lineage>
</organism>
<feature type="region of interest" description="Disordered" evidence="1">
    <location>
        <begin position="35"/>
        <end position="84"/>
    </location>
</feature>
<reference evidence="3" key="1">
    <citation type="journal article" date="2005" name="Nature">
        <title>The map-based sequence of the rice genome.</title>
        <authorList>
            <consortium name="International rice genome sequencing project (IRGSP)"/>
            <person name="Matsumoto T."/>
            <person name="Wu J."/>
            <person name="Kanamori H."/>
            <person name="Katayose Y."/>
            <person name="Fujisawa M."/>
            <person name="Namiki N."/>
            <person name="Mizuno H."/>
            <person name="Yamamoto K."/>
            <person name="Antonio B.A."/>
            <person name="Baba T."/>
            <person name="Sakata K."/>
            <person name="Nagamura Y."/>
            <person name="Aoki H."/>
            <person name="Arikawa K."/>
            <person name="Arita K."/>
            <person name="Bito T."/>
            <person name="Chiden Y."/>
            <person name="Fujitsuka N."/>
            <person name="Fukunaka R."/>
            <person name="Hamada M."/>
            <person name="Harada C."/>
            <person name="Hayashi A."/>
            <person name="Hijishita S."/>
            <person name="Honda M."/>
            <person name="Hosokawa S."/>
            <person name="Ichikawa Y."/>
            <person name="Idonuma A."/>
            <person name="Iijima M."/>
            <person name="Ikeda M."/>
            <person name="Ikeno M."/>
            <person name="Ito K."/>
            <person name="Ito S."/>
            <person name="Ito T."/>
            <person name="Ito Y."/>
            <person name="Ito Y."/>
            <person name="Iwabuchi A."/>
            <person name="Kamiya K."/>
            <person name="Karasawa W."/>
            <person name="Kurita K."/>
            <person name="Katagiri S."/>
            <person name="Kikuta A."/>
            <person name="Kobayashi H."/>
            <person name="Kobayashi N."/>
            <person name="Machita K."/>
            <person name="Maehara T."/>
            <person name="Masukawa M."/>
            <person name="Mizubayashi T."/>
            <person name="Mukai Y."/>
            <person name="Nagasaki H."/>
            <person name="Nagata Y."/>
            <person name="Naito S."/>
            <person name="Nakashima M."/>
            <person name="Nakama Y."/>
            <person name="Nakamichi Y."/>
            <person name="Nakamura M."/>
            <person name="Meguro A."/>
            <person name="Negishi M."/>
            <person name="Ohta I."/>
            <person name="Ohta T."/>
            <person name="Okamoto M."/>
            <person name="Ono N."/>
            <person name="Saji S."/>
            <person name="Sakaguchi M."/>
            <person name="Sakai K."/>
            <person name="Shibata M."/>
            <person name="Shimokawa T."/>
            <person name="Song J."/>
            <person name="Takazaki Y."/>
            <person name="Terasawa K."/>
            <person name="Tsugane M."/>
            <person name="Tsuji K."/>
            <person name="Ueda S."/>
            <person name="Waki K."/>
            <person name="Yamagata H."/>
            <person name="Yamamoto M."/>
            <person name="Yamamoto S."/>
            <person name="Yamane H."/>
            <person name="Yoshiki S."/>
            <person name="Yoshihara R."/>
            <person name="Yukawa K."/>
            <person name="Zhong H."/>
            <person name="Yano M."/>
            <person name="Yuan Q."/>
            <person name="Ouyang S."/>
            <person name="Liu J."/>
            <person name="Jones K.M."/>
            <person name="Gansberger K."/>
            <person name="Moffat K."/>
            <person name="Hill J."/>
            <person name="Bera J."/>
            <person name="Fadrosh D."/>
            <person name="Jin S."/>
            <person name="Johri S."/>
            <person name="Kim M."/>
            <person name="Overton L."/>
            <person name="Reardon M."/>
            <person name="Tsitrin T."/>
            <person name="Vuong H."/>
            <person name="Weaver B."/>
            <person name="Ciecko A."/>
            <person name="Tallon L."/>
            <person name="Jackson J."/>
            <person name="Pai G."/>
            <person name="Aken S.V."/>
            <person name="Utterback T."/>
            <person name="Reidmuller S."/>
            <person name="Feldblyum T."/>
            <person name="Hsiao J."/>
            <person name="Zismann V."/>
            <person name="Iobst S."/>
            <person name="de Vazeille A.R."/>
            <person name="Buell C.R."/>
            <person name="Ying K."/>
            <person name="Li Y."/>
            <person name="Lu T."/>
            <person name="Huang Y."/>
            <person name="Zhao Q."/>
            <person name="Feng Q."/>
            <person name="Zhang L."/>
            <person name="Zhu J."/>
            <person name="Weng Q."/>
            <person name="Mu J."/>
            <person name="Lu Y."/>
            <person name="Fan D."/>
            <person name="Liu Y."/>
            <person name="Guan J."/>
            <person name="Zhang Y."/>
            <person name="Yu S."/>
            <person name="Liu X."/>
            <person name="Zhang Y."/>
            <person name="Hong G."/>
            <person name="Han B."/>
            <person name="Choisne N."/>
            <person name="Demange N."/>
            <person name="Orjeda G."/>
            <person name="Samain S."/>
            <person name="Cattolico L."/>
            <person name="Pelletier E."/>
            <person name="Couloux A."/>
            <person name="Segurens B."/>
            <person name="Wincker P."/>
            <person name="D'Hont A."/>
            <person name="Scarpelli C."/>
            <person name="Weissenbach J."/>
            <person name="Salanoubat M."/>
            <person name="Quetier F."/>
            <person name="Yu Y."/>
            <person name="Kim H.R."/>
            <person name="Rambo T."/>
            <person name="Currie J."/>
            <person name="Collura K."/>
            <person name="Luo M."/>
            <person name="Yang T."/>
            <person name="Ammiraju J.S.S."/>
            <person name="Engler F."/>
            <person name="Soderlund C."/>
            <person name="Wing R.A."/>
            <person name="Palmer L.E."/>
            <person name="de la Bastide M."/>
            <person name="Spiegel L."/>
            <person name="Nascimento L."/>
            <person name="Zutavern T."/>
            <person name="O'Shaughnessy A."/>
            <person name="Dike S."/>
            <person name="Dedhia N."/>
            <person name="Preston R."/>
            <person name="Balija V."/>
            <person name="McCombie W.R."/>
            <person name="Chow T."/>
            <person name="Chen H."/>
            <person name="Chung M."/>
            <person name="Chen C."/>
            <person name="Shaw J."/>
            <person name="Wu H."/>
            <person name="Hsiao K."/>
            <person name="Chao Y."/>
            <person name="Chu M."/>
            <person name="Cheng C."/>
            <person name="Hour A."/>
            <person name="Lee P."/>
            <person name="Lin S."/>
            <person name="Lin Y."/>
            <person name="Liou J."/>
            <person name="Liu S."/>
            <person name="Hsing Y."/>
            <person name="Raghuvanshi S."/>
            <person name="Mohanty A."/>
            <person name="Bharti A.K."/>
            <person name="Gaur A."/>
            <person name="Gupta V."/>
            <person name="Kumar D."/>
            <person name="Ravi V."/>
            <person name="Vij S."/>
            <person name="Kapur A."/>
            <person name="Khurana P."/>
            <person name="Khurana P."/>
            <person name="Khurana J.P."/>
            <person name="Tyagi A.K."/>
            <person name="Gaikwad K."/>
            <person name="Singh A."/>
            <person name="Dalal V."/>
            <person name="Srivastava S."/>
            <person name="Dixit A."/>
            <person name="Pal A.K."/>
            <person name="Ghazi I.A."/>
            <person name="Yadav M."/>
            <person name="Pandit A."/>
            <person name="Bhargava A."/>
            <person name="Sureshbabu K."/>
            <person name="Batra K."/>
            <person name="Sharma T.R."/>
            <person name="Mohapatra T."/>
            <person name="Singh N.K."/>
            <person name="Messing J."/>
            <person name="Nelson A.B."/>
            <person name="Fuks G."/>
            <person name="Kavchok S."/>
            <person name="Keizer G."/>
            <person name="Linton E."/>
            <person name="Llaca V."/>
            <person name="Song R."/>
            <person name="Tanyolac B."/>
            <person name="Young S."/>
            <person name="Ho-Il K."/>
            <person name="Hahn J.H."/>
            <person name="Sangsakoo G."/>
            <person name="Vanavichit A."/>
            <person name="de Mattos Luiz.A.T."/>
            <person name="Zimmer P.D."/>
            <person name="Malone G."/>
            <person name="Dellagostin O."/>
            <person name="de Oliveira A.C."/>
            <person name="Bevan M."/>
            <person name="Bancroft I."/>
            <person name="Minx P."/>
            <person name="Cordum H."/>
            <person name="Wilson R."/>
            <person name="Cheng Z."/>
            <person name="Jin W."/>
            <person name="Jiang J."/>
            <person name="Leong S.A."/>
            <person name="Iwama H."/>
            <person name="Gojobori T."/>
            <person name="Itoh T."/>
            <person name="Niimura Y."/>
            <person name="Fujii Y."/>
            <person name="Habara T."/>
            <person name="Sakai H."/>
            <person name="Sato Y."/>
            <person name="Wilson G."/>
            <person name="Kumar K."/>
            <person name="McCouch S."/>
            <person name="Juretic N."/>
            <person name="Hoen D."/>
            <person name="Wright S."/>
            <person name="Bruskiewich R."/>
            <person name="Bureau T."/>
            <person name="Miyao A."/>
            <person name="Hirochika H."/>
            <person name="Nishikawa T."/>
            <person name="Kadowaki K."/>
            <person name="Sugiura M."/>
            <person name="Burr B."/>
            <person name="Sasaki T."/>
        </authorList>
    </citation>
    <scope>NUCLEOTIDE SEQUENCE [LARGE SCALE GENOMIC DNA]</scope>
    <source>
        <strain evidence="3">cv. Nipponbare</strain>
    </source>
</reference>
<dbReference type="AlphaFoldDB" id="A0A0P0V743"/>
<name>A0A0P0V743_ORYSJ</name>
<dbReference type="InParanoid" id="A0A0P0V743"/>
<feature type="compositionally biased region" description="Low complexity" evidence="1">
    <location>
        <begin position="67"/>
        <end position="76"/>
    </location>
</feature>
<proteinExistence type="predicted"/>
<dbReference type="Proteomes" id="UP000059680">
    <property type="component" value="Chromosome 1"/>
</dbReference>